<reference evidence="1 2" key="1">
    <citation type="journal article" date="2014" name="Antonie Van Leeuwenhoek">
        <title>Hyphomonas beringensis sp. nov. and Hyphomonas chukchiensis sp. nov., isolated from surface seawater of the Bering Sea and Chukchi Sea.</title>
        <authorList>
            <person name="Li C."/>
            <person name="Lai Q."/>
            <person name="Li G."/>
            <person name="Dong C."/>
            <person name="Wang J."/>
            <person name="Liao Y."/>
            <person name="Shao Z."/>
        </authorList>
    </citation>
    <scope>NUCLEOTIDE SEQUENCE [LARGE SCALE GENOMIC DNA]</scope>
    <source>
        <strain evidence="1 2">25B14_1</strain>
    </source>
</reference>
<evidence type="ECO:0000313" key="2">
    <source>
        <dbReference type="Proteomes" id="UP000027037"/>
    </source>
</evidence>
<dbReference type="EMBL" id="AWFF01000063">
    <property type="protein sequence ID" value="KCZ52813.1"/>
    <property type="molecule type" value="Genomic_DNA"/>
</dbReference>
<protein>
    <submittedName>
        <fullName evidence="1">Uncharacterized protein</fullName>
    </submittedName>
</protein>
<dbReference type="AlphaFoldDB" id="A0A062U4X5"/>
<proteinExistence type="predicted"/>
<keyword evidence="2" id="KW-1185">Reference proteome</keyword>
<comment type="caution">
    <text evidence="1">The sequence shown here is derived from an EMBL/GenBank/DDBJ whole genome shotgun (WGS) entry which is preliminary data.</text>
</comment>
<evidence type="ECO:0000313" key="1">
    <source>
        <dbReference type="EMBL" id="KCZ52813.1"/>
    </source>
</evidence>
<dbReference type="Proteomes" id="UP000027037">
    <property type="component" value="Unassembled WGS sequence"/>
</dbReference>
<organism evidence="1 2">
    <name type="scientific">Hyphomonas beringensis</name>
    <dbReference type="NCBI Taxonomy" id="1280946"/>
    <lineage>
        <taxon>Bacteria</taxon>
        <taxon>Pseudomonadati</taxon>
        <taxon>Pseudomonadota</taxon>
        <taxon>Alphaproteobacteria</taxon>
        <taxon>Hyphomonadales</taxon>
        <taxon>Hyphomonadaceae</taxon>
        <taxon>Hyphomonas</taxon>
    </lineage>
</organism>
<accession>A0A062U4X5</accession>
<name>A0A062U4X5_9PROT</name>
<sequence>MRLQQRFWQRGLMQTIPIALLMAVRKFLSGSFFLRRVI</sequence>
<gene>
    <name evidence="1" type="ORF">HY29_17890</name>
</gene>